<proteinExistence type="predicted"/>
<dbReference type="PRINTS" id="PR00031">
    <property type="entry name" value="HTHREPRESSR"/>
</dbReference>
<sequence length="374" mass="41286">MNCETDYTLCNLDSYDSYHQAYICGAGVYEFQNNNNHRLNPDSSLVCTASYYSDDSSMPAQLRTHGDHKLCSGGSLQQVPGYGSVISGRSSNRGHYQSYQHTSDSSHHNHSDDYHTEAHHQGAAYNRSSISIGHCTRPTYTSHGHSMTTDNGASPHNGQHPILSSAPNFLEIPARSGYGASGLSADTGKYPASGQESPQYVNPSGGMSNGYLATSSPPPPPLKSDGCVSQYGVQGKPFRWMTIKRNQTKPGKPSEFSSSVHSYSSNTQSPNENNSQQLNGSAASGRTNFTNKQLTELEKEFHFNKYLTRARRIEIAAALGLNETQVKIWFQNRRMKQKKRMREIQFEKVNGDSCQLHEHNGLAHPNMALCPDTR</sequence>
<accession>A0A8S3ZQA4</accession>
<evidence type="ECO:0000256" key="6">
    <source>
        <dbReference type="PROSITE-ProRule" id="PRU00108"/>
    </source>
</evidence>
<dbReference type="CDD" id="cd00086">
    <property type="entry name" value="homeodomain"/>
    <property type="match status" value="1"/>
</dbReference>
<feature type="compositionally biased region" description="Basic and acidic residues" evidence="8">
    <location>
        <begin position="104"/>
        <end position="120"/>
    </location>
</feature>
<dbReference type="SUPFAM" id="SSF46689">
    <property type="entry name" value="Homeodomain-like"/>
    <property type="match status" value="1"/>
</dbReference>
<dbReference type="SMART" id="SM00389">
    <property type="entry name" value="HOX"/>
    <property type="match status" value="1"/>
</dbReference>
<dbReference type="GO" id="GO:0000981">
    <property type="term" value="F:DNA-binding transcription factor activity, RNA polymerase II-specific"/>
    <property type="evidence" value="ECO:0007669"/>
    <property type="project" value="InterPro"/>
</dbReference>
<gene>
    <name evidence="10" type="ORF">CUNI_LOCUS14249</name>
</gene>
<dbReference type="PRINTS" id="PR00024">
    <property type="entry name" value="HOMEOBOX"/>
</dbReference>
<dbReference type="PROSITE" id="PS50071">
    <property type="entry name" value="HOMEOBOX_2"/>
    <property type="match status" value="1"/>
</dbReference>
<keyword evidence="4 6" id="KW-0371">Homeobox</keyword>
<evidence type="ECO:0000313" key="11">
    <source>
        <dbReference type="Proteomes" id="UP000678393"/>
    </source>
</evidence>
<dbReference type="Proteomes" id="UP000678393">
    <property type="component" value="Unassembled WGS sequence"/>
</dbReference>
<dbReference type="PROSITE" id="PS00027">
    <property type="entry name" value="HOMEOBOX_1"/>
    <property type="match status" value="1"/>
</dbReference>
<dbReference type="AlphaFoldDB" id="A0A8S3ZQA4"/>
<dbReference type="FunFam" id="1.10.10.60:FF:000113">
    <property type="entry name" value="homeobox protein Hox-B1"/>
    <property type="match status" value="1"/>
</dbReference>
<evidence type="ECO:0000256" key="1">
    <source>
        <dbReference type="ARBA" id="ARBA00004123"/>
    </source>
</evidence>
<dbReference type="InterPro" id="IPR017970">
    <property type="entry name" value="Homeobox_CS"/>
</dbReference>
<dbReference type="InterPro" id="IPR046327">
    <property type="entry name" value="HXA1/B1/D1"/>
</dbReference>
<dbReference type="InterPro" id="IPR020479">
    <property type="entry name" value="HD_metazoa"/>
</dbReference>
<comment type="caution">
    <text evidence="10">The sequence shown here is derived from an EMBL/GenBank/DDBJ whole genome shotgun (WGS) entry which is preliminary data.</text>
</comment>
<dbReference type="InterPro" id="IPR009057">
    <property type="entry name" value="Homeodomain-like_sf"/>
</dbReference>
<dbReference type="GO" id="GO:0005634">
    <property type="term" value="C:nucleus"/>
    <property type="evidence" value="ECO:0007669"/>
    <property type="project" value="UniProtKB-SubCell"/>
</dbReference>
<dbReference type="InterPro" id="IPR001356">
    <property type="entry name" value="HD"/>
</dbReference>
<feature type="compositionally biased region" description="Polar residues" evidence="8">
    <location>
        <begin position="194"/>
        <end position="215"/>
    </location>
</feature>
<feature type="compositionally biased region" description="Polar residues" evidence="8">
    <location>
        <begin position="87"/>
        <end position="100"/>
    </location>
</feature>
<evidence type="ECO:0000256" key="5">
    <source>
        <dbReference type="ARBA" id="ARBA00023242"/>
    </source>
</evidence>
<feature type="DNA-binding region" description="Homeobox" evidence="6">
    <location>
        <begin position="282"/>
        <end position="341"/>
    </location>
</feature>
<protein>
    <recommendedName>
        <fullName evidence="9">Homeobox domain-containing protein</fullName>
    </recommendedName>
</protein>
<dbReference type="Pfam" id="PF00046">
    <property type="entry name" value="Homeodomain"/>
    <property type="match status" value="1"/>
</dbReference>
<feature type="compositionally biased region" description="Polar residues" evidence="8">
    <location>
        <begin position="138"/>
        <end position="157"/>
    </location>
</feature>
<feature type="domain" description="Homeobox" evidence="9">
    <location>
        <begin position="280"/>
        <end position="340"/>
    </location>
</feature>
<organism evidence="10 11">
    <name type="scientific">Candidula unifasciata</name>
    <dbReference type="NCBI Taxonomy" id="100452"/>
    <lineage>
        <taxon>Eukaryota</taxon>
        <taxon>Metazoa</taxon>
        <taxon>Spiralia</taxon>
        <taxon>Lophotrochozoa</taxon>
        <taxon>Mollusca</taxon>
        <taxon>Gastropoda</taxon>
        <taxon>Heterobranchia</taxon>
        <taxon>Euthyneura</taxon>
        <taxon>Panpulmonata</taxon>
        <taxon>Eupulmonata</taxon>
        <taxon>Stylommatophora</taxon>
        <taxon>Helicina</taxon>
        <taxon>Helicoidea</taxon>
        <taxon>Geomitridae</taxon>
        <taxon>Candidula</taxon>
    </lineage>
</organism>
<evidence type="ECO:0000256" key="3">
    <source>
        <dbReference type="ARBA" id="ARBA00023125"/>
    </source>
</evidence>
<reference evidence="10" key="1">
    <citation type="submission" date="2021-04" db="EMBL/GenBank/DDBJ databases">
        <authorList>
            <consortium name="Molecular Ecology Group"/>
        </authorList>
    </citation>
    <scope>NUCLEOTIDE SEQUENCE</scope>
</reference>
<dbReference type="GO" id="GO:0000978">
    <property type="term" value="F:RNA polymerase II cis-regulatory region sequence-specific DNA binding"/>
    <property type="evidence" value="ECO:0007669"/>
    <property type="project" value="TreeGrafter"/>
</dbReference>
<dbReference type="OrthoDB" id="6159439at2759"/>
<dbReference type="PANTHER" id="PTHR45946:SF4">
    <property type="entry name" value="HOMEOBOX PROTEIN ROUGH-RELATED"/>
    <property type="match status" value="1"/>
</dbReference>
<dbReference type="EMBL" id="CAJHNH020003168">
    <property type="protein sequence ID" value="CAG5128691.1"/>
    <property type="molecule type" value="Genomic_DNA"/>
</dbReference>
<keyword evidence="3 6" id="KW-0238">DNA-binding</keyword>
<evidence type="ECO:0000256" key="7">
    <source>
        <dbReference type="RuleBase" id="RU000682"/>
    </source>
</evidence>
<keyword evidence="2" id="KW-0217">Developmental protein</keyword>
<comment type="subcellular location">
    <subcellularLocation>
        <location evidence="1 6 7">Nucleus</location>
    </subcellularLocation>
</comment>
<evidence type="ECO:0000313" key="10">
    <source>
        <dbReference type="EMBL" id="CAG5128691.1"/>
    </source>
</evidence>
<name>A0A8S3ZQA4_9EUPU</name>
<keyword evidence="11" id="KW-1185">Reference proteome</keyword>
<evidence type="ECO:0000259" key="9">
    <source>
        <dbReference type="PROSITE" id="PS50071"/>
    </source>
</evidence>
<feature type="region of interest" description="Disordered" evidence="8">
    <location>
        <begin position="246"/>
        <end position="286"/>
    </location>
</feature>
<feature type="compositionally biased region" description="Polar residues" evidence="8">
    <location>
        <begin position="270"/>
        <end position="286"/>
    </location>
</feature>
<evidence type="ECO:0000256" key="8">
    <source>
        <dbReference type="SAM" id="MobiDB-lite"/>
    </source>
</evidence>
<dbReference type="Gene3D" id="1.10.10.60">
    <property type="entry name" value="Homeodomain-like"/>
    <property type="match status" value="1"/>
</dbReference>
<evidence type="ECO:0000256" key="2">
    <source>
        <dbReference type="ARBA" id="ARBA00022473"/>
    </source>
</evidence>
<dbReference type="PANTHER" id="PTHR45946">
    <property type="entry name" value="HOMEOBOX PROTEIN ROUGH-RELATED"/>
    <property type="match status" value="1"/>
</dbReference>
<feature type="region of interest" description="Disordered" evidence="8">
    <location>
        <begin position="82"/>
        <end position="121"/>
    </location>
</feature>
<feature type="region of interest" description="Disordered" evidence="8">
    <location>
        <begin position="136"/>
        <end position="164"/>
    </location>
</feature>
<evidence type="ECO:0000256" key="4">
    <source>
        <dbReference type="ARBA" id="ARBA00023155"/>
    </source>
</evidence>
<feature type="compositionally biased region" description="Low complexity" evidence="8">
    <location>
        <begin position="254"/>
        <end position="269"/>
    </location>
</feature>
<dbReference type="InterPro" id="IPR000047">
    <property type="entry name" value="HTH_motif"/>
</dbReference>
<keyword evidence="5 6" id="KW-0539">Nucleus</keyword>
<feature type="region of interest" description="Disordered" evidence="8">
    <location>
        <begin position="187"/>
        <end position="229"/>
    </location>
</feature>